<comment type="caution">
    <text evidence="6">The sequence shown here is derived from an EMBL/GenBank/DDBJ whole genome shotgun (WGS) entry which is preliminary data.</text>
</comment>
<evidence type="ECO:0000313" key="6">
    <source>
        <dbReference type="EMBL" id="MED6211457.1"/>
    </source>
</evidence>
<proteinExistence type="inferred from homology"/>
<keyword evidence="3" id="KW-0805">Transcription regulation</keyword>
<evidence type="ECO:0000256" key="2">
    <source>
        <dbReference type="ARBA" id="ARBA00008048"/>
    </source>
</evidence>
<evidence type="ECO:0000256" key="5">
    <source>
        <dbReference type="ARBA" id="ARBA00023242"/>
    </source>
</evidence>
<dbReference type="Proteomes" id="UP001341840">
    <property type="component" value="Unassembled WGS sequence"/>
</dbReference>
<dbReference type="PANTHER" id="PTHR13130">
    <property type="entry name" value="34 KDA TRANSCRIPTIONAL CO-ACTIVATOR-RELATED"/>
    <property type="match status" value="1"/>
</dbReference>
<evidence type="ECO:0000256" key="3">
    <source>
        <dbReference type="ARBA" id="ARBA00023015"/>
    </source>
</evidence>
<evidence type="ECO:0000256" key="1">
    <source>
        <dbReference type="ARBA" id="ARBA00004123"/>
    </source>
</evidence>
<keyword evidence="4" id="KW-0804">Transcription</keyword>
<evidence type="ECO:0000256" key="4">
    <source>
        <dbReference type="ARBA" id="ARBA00023163"/>
    </source>
</evidence>
<dbReference type="EMBL" id="JASCZI010242559">
    <property type="protein sequence ID" value="MED6211457.1"/>
    <property type="molecule type" value="Genomic_DNA"/>
</dbReference>
<organism evidence="6 7">
    <name type="scientific">Stylosanthes scabra</name>
    <dbReference type="NCBI Taxonomy" id="79078"/>
    <lineage>
        <taxon>Eukaryota</taxon>
        <taxon>Viridiplantae</taxon>
        <taxon>Streptophyta</taxon>
        <taxon>Embryophyta</taxon>
        <taxon>Tracheophyta</taxon>
        <taxon>Spermatophyta</taxon>
        <taxon>Magnoliopsida</taxon>
        <taxon>eudicotyledons</taxon>
        <taxon>Gunneridae</taxon>
        <taxon>Pentapetalae</taxon>
        <taxon>rosids</taxon>
        <taxon>fabids</taxon>
        <taxon>Fabales</taxon>
        <taxon>Fabaceae</taxon>
        <taxon>Papilionoideae</taxon>
        <taxon>50 kb inversion clade</taxon>
        <taxon>dalbergioids sensu lato</taxon>
        <taxon>Dalbergieae</taxon>
        <taxon>Pterocarpus clade</taxon>
        <taxon>Stylosanthes</taxon>
    </lineage>
</organism>
<comment type="similarity">
    <text evidence="2">Belongs to the Mediator complex subunit 27 family.</text>
</comment>
<protein>
    <submittedName>
        <fullName evidence="6">Uncharacterized protein</fullName>
    </submittedName>
</protein>
<name>A0ABU6YM32_9FABA</name>
<accession>A0ABU6YM32</accession>
<sequence>MRRYLRSLGFRSSGFLGIAYAAGLSRWRYGCLCLDRTRLALKAFTDQKSRFFPHLDYGLEANESASKKLCGSVESTVDPKEESSILKMLPDVLNYPGSNKLRLGSLGTVATEKVAVIEMSVPSTFRGLISLHPAGSTDPDDVAFFAPEVDVYEFKWKLCACQGVFSFQFIMYLVISRIMQPHLCNIFLGTKLNHLCIVFCTGFAATRLCFQDHAANVPVYLPQINNLLFCCLQCSVLIGSFPYKIFYQQFPQKTILQISLLLIMLAASLRNCDFVHHELEIDQCMANYVSIIRAHSTYELSVSCSFKD</sequence>
<dbReference type="PANTHER" id="PTHR13130:SF4">
    <property type="entry name" value="MEDIATOR OF RNA POLYMERASE II TRANSCRIPTION SUBUNIT 27"/>
    <property type="match status" value="1"/>
</dbReference>
<gene>
    <name evidence="6" type="ORF">PIB30_073819</name>
</gene>
<dbReference type="InterPro" id="IPR021627">
    <property type="entry name" value="Mediator_Med27"/>
</dbReference>
<evidence type="ECO:0000313" key="7">
    <source>
        <dbReference type="Proteomes" id="UP001341840"/>
    </source>
</evidence>
<keyword evidence="7" id="KW-1185">Reference proteome</keyword>
<reference evidence="6 7" key="1">
    <citation type="journal article" date="2023" name="Plants (Basel)">
        <title>Bridging the Gap: Combining Genomics and Transcriptomics Approaches to Understand Stylosanthes scabra, an Orphan Legume from the Brazilian Caatinga.</title>
        <authorList>
            <person name="Ferreira-Neto J.R.C."/>
            <person name="da Silva M.D."/>
            <person name="Binneck E."/>
            <person name="de Melo N.F."/>
            <person name="da Silva R.H."/>
            <person name="de Melo A.L.T.M."/>
            <person name="Pandolfi V."/>
            <person name="Bustamante F.O."/>
            <person name="Brasileiro-Vidal A.C."/>
            <person name="Benko-Iseppon A.M."/>
        </authorList>
    </citation>
    <scope>NUCLEOTIDE SEQUENCE [LARGE SCALE GENOMIC DNA]</scope>
    <source>
        <tissue evidence="6">Leaves</tissue>
    </source>
</reference>
<keyword evidence="5" id="KW-0539">Nucleus</keyword>
<comment type="subcellular location">
    <subcellularLocation>
        <location evidence="1">Nucleus</location>
    </subcellularLocation>
</comment>